<gene>
    <name evidence="2" type="ORF">TrLO_g1574</name>
</gene>
<dbReference type="OrthoDB" id="10580733at2759"/>
<proteinExistence type="predicted"/>
<evidence type="ECO:0000313" key="2">
    <source>
        <dbReference type="EMBL" id="GMH59335.1"/>
    </source>
</evidence>
<sequence>MSSSFAHGPPSPPKIGGSNPLVLPSDHTISNLLKSLPTYSPITPLTVSTHLLRSNGLTYTDPKVPILTSLIIDKFVAELIVKAKVEKDRRMTKNKNKKRKLNNNPNEKEEDEKLVLSDFFEPVREICGVDVSGLPTPEEN</sequence>
<dbReference type="Pfam" id="PF03540">
    <property type="entry name" value="TAF10"/>
    <property type="match status" value="1"/>
</dbReference>
<dbReference type="AlphaFoldDB" id="A0A9W7A0T5"/>
<organism evidence="2 3">
    <name type="scientific">Triparma laevis f. longispina</name>
    <dbReference type="NCBI Taxonomy" id="1714387"/>
    <lineage>
        <taxon>Eukaryota</taxon>
        <taxon>Sar</taxon>
        <taxon>Stramenopiles</taxon>
        <taxon>Ochrophyta</taxon>
        <taxon>Bolidophyceae</taxon>
        <taxon>Parmales</taxon>
        <taxon>Triparmaceae</taxon>
        <taxon>Triparma</taxon>
    </lineage>
</organism>
<evidence type="ECO:0000256" key="1">
    <source>
        <dbReference type="SAM" id="MobiDB-lite"/>
    </source>
</evidence>
<comment type="caution">
    <text evidence="2">The sequence shown here is derived from an EMBL/GenBank/DDBJ whole genome shotgun (WGS) entry which is preliminary data.</text>
</comment>
<reference evidence="3" key="1">
    <citation type="journal article" date="2023" name="Commun. Biol.">
        <title>Genome analysis of Parmales, the sister group of diatoms, reveals the evolutionary specialization of diatoms from phago-mixotrophs to photoautotrophs.</title>
        <authorList>
            <person name="Ban H."/>
            <person name="Sato S."/>
            <person name="Yoshikawa S."/>
            <person name="Yamada K."/>
            <person name="Nakamura Y."/>
            <person name="Ichinomiya M."/>
            <person name="Sato N."/>
            <person name="Blanc-Mathieu R."/>
            <person name="Endo H."/>
            <person name="Kuwata A."/>
            <person name="Ogata H."/>
        </authorList>
    </citation>
    <scope>NUCLEOTIDE SEQUENCE [LARGE SCALE GENOMIC DNA]</scope>
    <source>
        <strain evidence="3">NIES 3700</strain>
    </source>
</reference>
<feature type="region of interest" description="Disordered" evidence="1">
    <location>
        <begin position="86"/>
        <end position="113"/>
    </location>
</feature>
<dbReference type="InterPro" id="IPR003923">
    <property type="entry name" value="TAF10"/>
</dbReference>
<dbReference type="EMBL" id="BRXW01000488">
    <property type="protein sequence ID" value="GMH59335.1"/>
    <property type="molecule type" value="Genomic_DNA"/>
</dbReference>
<evidence type="ECO:0000313" key="3">
    <source>
        <dbReference type="Proteomes" id="UP001165122"/>
    </source>
</evidence>
<dbReference type="GO" id="GO:0005634">
    <property type="term" value="C:nucleus"/>
    <property type="evidence" value="ECO:0007669"/>
    <property type="project" value="InterPro"/>
</dbReference>
<keyword evidence="3" id="KW-1185">Reference proteome</keyword>
<dbReference type="GO" id="GO:0006352">
    <property type="term" value="P:DNA-templated transcription initiation"/>
    <property type="evidence" value="ECO:0007669"/>
    <property type="project" value="InterPro"/>
</dbReference>
<feature type="compositionally biased region" description="Basic residues" evidence="1">
    <location>
        <begin position="92"/>
        <end position="101"/>
    </location>
</feature>
<accession>A0A9W7A0T5</accession>
<feature type="region of interest" description="Disordered" evidence="1">
    <location>
        <begin position="1"/>
        <end position="21"/>
    </location>
</feature>
<dbReference type="Proteomes" id="UP001165122">
    <property type="component" value="Unassembled WGS sequence"/>
</dbReference>
<name>A0A9W7A0T5_9STRA</name>
<protein>
    <submittedName>
        <fullName evidence="2">Uncharacterized protein</fullName>
    </submittedName>
</protein>